<comment type="caution">
    <text evidence="2">The sequence shown here is derived from an EMBL/GenBank/DDBJ whole genome shotgun (WGS) entry which is preliminary data.</text>
</comment>
<reference evidence="2 3" key="1">
    <citation type="journal article" date="2017" name="Mol. Plant">
        <title>The Genome of Medicinal Plant Macleaya cordata Provides New Insights into Benzylisoquinoline Alkaloids Metabolism.</title>
        <authorList>
            <person name="Liu X."/>
            <person name="Liu Y."/>
            <person name="Huang P."/>
            <person name="Ma Y."/>
            <person name="Qing Z."/>
            <person name="Tang Q."/>
            <person name="Cao H."/>
            <person name="Cheng P."/>
            <person name="Zheng Y."/>
            <person name="Yuan Z."/>
            <person name="Zhou Y."/>
            <person name="Liu J."/>
            <person name="Tang Z."/>
            <person name="Zhuo Y."/>
            <person name="Zhang Y."/>
            <person name="Yu L."/>
            <person name="Huang J."/>
            <person name="Yang P."/>
            <person name="Peng Q."/>
            <person name="Zhang J."/>
            <person name="Jiang W."/>
            <person name="Zhang Z."/>
            <person name="Lin K."/>
            <person name="Ro D.K."/>
            <person name="Chen X."/>
            <person name="Xiong X."/>
            <person name="Shang Y."/>
            <person name="Huang S."/>
            <person name="Zeng J."/>
        </authorList>
    </citation>
    <scope>NUCLEOTIDE SEQUENCE [LARGE SCALE GENOMIC DNA]</scope>
    <source>
        <strain evidence="3">cv. BLH2017</strain>
        <tissue evidence="2">Root</tissue>
    </source>
</reference>
<dbReference type="STRING" id="56857.A0A200QAG7"/>
<proteinExistence type="predicted"/>
<accession>A0A200QAG7</accession>
<evidence type="ECO:0000313" key="3">
    <source>
        <dbReference type="Proteomes" id="UP000195402"/>
    </source>
</evidence>
<dbReference type="InterPro" id="IPR004330">
    <property type="entry name" value="FAR1_DNA_bnd_dom"/>
</dbReference>
<name>A0A200QAG7_MACCD</name>
<dbReference type="EMBL" id="MVGT01002494">
    <property type="protein sequence ID" value="OVA07472.1"/>
    <property type="molecule type" value="Genomic_DNA"/>
</dbReference>
<organism evidence="2 3">
    <name type="scientific">Macleaya cordata</name>
    <name type="common">Five-seeded plume-poppy</name>
    <name type="synonym">Bocconia cordata</name>
    <dbReference type="NCBI Taxonomy" id="56857"/>
    <lineage>
        <taxon>Eukaryota</taxon>
        <taxon>Viridiplantae</taxon>
        <taxon>Streptophyta</taxon>
        <taxon>Embryophyta</taxon>
        <taxon>Tracheophyta</taxon>
        <taxon>Spermatophyta</taxon>
        <taxon>Magnoliopsida</taxon>
        <taxon>Ranunculales</taxon>
        <taxon>Papaveraceae</taxon>
        <taxon>Papaveroideae</taxon>
        <taxon>Macleaya</taxon>
    </lineage>
</organism>
<dbReference type="InParanoid" id="A0A200QAG7"/>
<keyword evidence="3" id="KW-1185">Reference proteome</keyword>
<protein>
    <submittedName>
        <fullName evidence="2">FAR1 DNA binding domain</fullName>
    </submittedName>
</protein>
<dbReference type="Proteomes" id="UP000195402">
    <property type="component" value="Unassembled WGS sequence"/>
</dbReference>
<dbReference type="PANTHER" id="PTHR46328">
    <property type="entry name" value="FAR-RED IMPAIRED RESPONSIVE (FAR1) FAMILY PROTEIN-RELATED"/>
    <property type="match status" value="1"/>
</dbReference>
<gene>
    <name evidence="2" type="ORF">BVC80_8233g3</name>
</gene>
<sequence length="143" mass="15941">MESVDAVESLNELQDSVVTSNPNCSEDSKKPAVGMVSSSMEEAHLFYENYGRDNGFCIRVRSKYTYERGSNSPTYALFTCSCEGVHKKRSVVSDEAKKRNVSTVQSDCKARLRVGRDKNTSGQSESLLKITTMHWSRPPSGFI</sequence>
<dbReference type="AlphaFoldDB" id="A0A200QAG7"/>
<dbReference type="OrthoDB" id="1662481at2759"/>
<evidence type="ECO:0000259" key="1">
    <source>
        <dbReference type="Pfam" id="PF03101"/>
    </source>
</evidence>
<dbReference type="PANTHER" id="PTHR46328:SF38">
    <property type="entry name" value="FAR1 DNA-BINDING DOMAIN PROTEIN"/>
    <property type="match status" value="1"/>
</dbReference>
<dbReference type="Pfam" id="PF03101">
    <property type="entry name" value="FAR1"/>
    <property type="match status" value="1"/>
</dbReference>
<evidence type="ECO:0000313" key="2">
    <source>
        <dbReference type="EMBL" id="OVA07472.1"/>
    </source>
</evidence>
<feature type="domain" description="FAR1" evidence="1">
    <location>
        <begin position="46"/>
        <end position="119"/>
    </location>
</feature>